<proteinExistence type="inferred from homology"/>
<dbReference type="EMBL" id="JAAOCX010000002">
    <property type="protein sequence ID" value="MBJ7631866.1"/>
    <property type="molecule type" value="Genomic_DNA"/>
</dbReference>
<feature type="region of interest" description="Disordered" evidence="8">
    <location>
        <begin position="354"/>
        <end position="379"/>
    </location>
</feature>
<keyword evidence="16" id="KW-1185">Reference proteome</keyword>
<dbReference type="Gene3D" id="2.40.50.140">
    <property type="entry name" value="Nucleic acid-binding proteins"/>
    <property type="match status" value="1"/>
</dbReference>
<dbReference type="GO" id="GO:0005829">
    <property type="term" value="C:cytosol"/>
    <property type="evidence" value="ECO:0007669"/>
    <property type="project" value="TreeGrafter"/>
</dbReference>
<dbReference type="CDD" id="cd22529">
    <property type="entry name" value="KH-II_NusA_rpt2"/>
    <property type="match status" value="1"/>
</dbReference>
<evidence type="ECO:0000256" key="6">
    <source>
        <dbReference type="ARBA" id="ARBA00023163"/>
    </source>
</evidence>
<dbReference type="InterPro" id="IPR013735">
    <property type="entry name" value="TF_NusA_N"/>
</dbReference>
<dbReference type="InterPro" id="IPR015946">
    <property type="entry name" value="KH_dom-like_a/b"/>
</dbReference>
<dbReference type="InterPro" id="IPR058582">
    <property type="entry name" value="KH_NusA_2nd"/>
</dbReference>
<evidence type="ECO:0000313" key="12">
    <source>
        <dbReference type="EMBL" id="MBJ7639192.1"/>
    </source>
</evidence>
<dbReference type="HAMAP" id="MF_00945_B">
    <property type="entry name" value="NusA_B"/>
    <property type="match status" value="1"/>
</dbReference>
<dbReference type="InterPro" id="IPR004087">
    <property type="entry name" value="KH_dom"/>
</dbReference>
<organism evidence="14 15">
    <name type="scientific">Weissella confusa</name>
    <name type="common">Lactobacillus confusus</name>
    <dbReference type="NCBI Taxonomy" id="1583"/>
    <lineage>
        <taxon>Bacteria</taxon>
        <taxon>Bacillati</taxon>
        <taxon>Bacillota</taxon>
        <taxon>Bacilli</taxon>
        <taxon>Lactobacillales</taxon>
        <taxon>Lactobacillaceae</taxon>
        <taxon>Weissella</taxon>
    </lineage>
</organism>
<dbReference type="GeneID" id="57978828"/>
<comment type="subunit">
    <text evidence="7">Monomer. Binds directly to the core enzyme of the DNA-dependent RNA polymerase and to nascent RNA.</text>
</comment>
<dbReference type="GO" id="GO:0031564">
    <property type="term" value="P:transcription antitermination"/>
    <property type="evidence" value="ECO:0007669"/>
    <property type="project" value="UniProtKB-UniRule"/>
</dbReference>
<dbReference type="Gene3D" id="3.30.1480.10">
    <property type="entry name" value="NusA, N-terminal domain"/>
    <property type="match status" value="1"/>
</dbReference>
<dbReference type="SUPFAM" id="SSF54814">
    <property type="entry name" value="Prokaryotic type KH domain (KH-domain type II)"/>
    <property type="match status" value="2"/>
</dbReference>
<reference evidence="11" key="3">
    <citation type="submission" date="2020-02" db="EMBL/GenBank/DDBJ databases">
        <authorList>
            <person name="Fontana A."/>
            <person name="Patrone V."/>
            <person name="Morelli L."/>
        </authorList>
    </citation>
    <scope>NUCLEOTIDE SEQUENCE</scope>
    <source>
        <strain evidence="11">CCUG 30943</strain>
        <strain evidence="12">CCUG 43002</strain>
    </source>
</reference>
<dbReference type="SUPFAM" id="SSF50249">
    <property type="entry name" value="Nucleic acid-binding proteins"/>
    <property type="match status" value="1"/>
</dbReference>
<dbReference type="InterPro" id="IPR009019">
    <property type="entry name" value="KH_sf_prok-type"/>
</dbReference>
<evidence type="ECO:0000313" key="14">
    <source>
        <dbReference type="EMBL" id="TGE72873.1"/>
    </source>
</evidence>
<keyword evidence="2 7" id="KW-0963">Cytoplasm</keyword>
<dbReference type="SUPFAM" id="SSF69705">
    <property type="entry name" value="Transcription factor NusA, N-terminal domain"/>
    <property type="match status" value="1"/>
</dbReference>
<dbReference type="FunFam" id="3.30.1480.10:FF:000002">
    <property type="entry name" value="Transcription termination/antitermination protein NusA"/>
    <property type="match status" value="1"/>
</dbReference>
<dbReference type="OrthoDB" id="9807233at2"/>
<dbReference type="EMBL" id="JAAOCP010000007">
    <property type="protein sequence ID" value="MBJ7639192.1"/>
    <property type="molecule type" value="Genomic_DNA"/>
</dbReference>
<reference evidence="14 15" key="1">
    <citation type="submission" date="2018-03" db="EMBL/GenBank/DDBJ databases">
        <title>Genome sequencing of Weissella confusa isolates.</title>
        <authorList>
            <person name="Kajala I."/>
            <person name="Baruah R."/>
            <person name="Bergsveinson J."/>
            <person name="Juvonen R."/>
            <person name="Ziola B."/>
        </authorList>
    </citation>
    <scope>NUCLEOTIDE SEQUENCE [LARGE SCALE GENOMIC DNA]</scope>
    <source>
        <strain evidence="14 15">VTT E-062653</strain>
    </source>
</reference>
<comment type="function">
    <text evidence="7">Participates in both transcription termination and antitermination.</text>
</comment>
<dbReference type="InterPro" id="IPR030842">
    <property type="entry name" value="TF_NusA_bacterial"/>
</dbReference>
<keyword evidence="3 7" id="KW-0889">Transcription antitermination</keyword>
<dbReference type="InterPro" id="IPR012340">
    <property type="entry name" value="NA-bd_OB-fold"/>
</dbReference>
<reference evidence="11 16" key="5">
    <citation type="journal article" date="2021" name="Int. J. Food Microbiol.">
        <title>Safety demonstration of a microbial species for use in the food chain: Weissella confusa.</title>
        <authorList>
            <person name="Bourdichon F."/>
            <person name="Patrone V."/>
            <person name="Fontana A."/>
            <person name="Milani G."/>
            <person name="Morelli L."/>
        </authorList>
    </citation>
    <scope>NUCLEOTIDE SEQUENCE [LARGE SCALE GENOMIC DNA]</scope>
    <source>
        <strain evidence="11">CCUG 30943</strain>
        <strain evidence="12 16">CCUG 43002</strain>
    </source>
</reference>
<dbReference type="Gene3D" id="3.30.300.20">
    <property type="match status" value="2"/>
</dbReference>
<reference evidence="13" key="2">
    <citation type="submission" date="2020-01" db="EMBL/GenBank/DDBJ databases">
        <title>First Reported Case and Whole Genome of Weissella confusa in an Equid.</title>
        <authorList>
            <person name="Little S.V."/>
            <person name="Lawhon S.D."/>
        </authorList>
    </citation>
    <scope>NUCLEOTIDE SEQUENCE</scope>
    <source>
        <strain evidence="13">718955</strain>
    </source>
</reference>
<evidence type="ECO:0000256" key="3">
    <source>
        <dbReference type="ARBA" id="ARBA00022814"/>
    </source>
</evidence>
<comment type="subcellular location">
    <subcellularLocation>
        <location evidence="7">Cytoplasm</location>
    </subcellularLocation>
</comment>
<dbReference type="GO" id="GO:0003723">
    <property type="term" value="F:RNA binding"/>
    <property type="evidence" value="ECO:0007669"/>
    <property type="project" value="UniProtKB-UniRule"/>
</dbReference>
<accession>A0A0R2FDN9</accession>
<reference evidence="10" key="4">
    <citation type="submission" date="2020-08" db="EMBL/GenBank/DDBJ databases">
        <title>Complete genome sequence of Weissella confusa strain FS54 provides insights into metabolic potential.</title>
        <authorList>
            <person name="Fhoula I."/>
            <person name="Najjari A."/>
            <person name="Lekired A."/>
            <person name="Bessrour-Aouam N."/>
            <person name="Jaballah S."/>
            <person name="Klibi N."/>
            <person name="Ouzari H.-I."/>
        </authorList>
    </citation>
    <scope>NUCLEOTIDE SEQUENCE</scope>
    <source>
        <strain evidence="10">FS54</strain>
    </source>
</reference>
<gene>
    <name evidence="7 10" type="primary">nusA</name>
    <name evidence="14" type="ORF">C6P11_05315</name>
    <name evidence="13" type="ORF">GTU77_05015</name>
    <name evidence="10" type="ORF">H7R52_10435</name>
    <name evidence="12" type="ORF">HAU20_07330</name>
    <name evidence="11" type="ORF">HAU43_01940</name>
</gene>
<dbReference type="EMBL" id="JAAAMQ010000008">
    <property type="protein sequence ID" value="NBA11573.1"/>
    <property type="molecule type" value="Genomic_DNA"/>
</dbReference>
<evidence type="ECO:0000313" key="15">
    <source>
        <dbReference type="Proteomes" id="UP000297646"/>
    </source>
</evidence>
<dbReference type="InterPro" id="IPR010213">
    <property type="entry name" value="TF_NusA"/>
</dbReference>
<dbReference type="FunFam" id="3.30.300.20:FF:000005">
    <property type="entry name" value="Transcription termination/antitermination protein NusA"/>
    <property type="match status" value="1"/>
</dbReference>
<evidence type="ECO:0000256" key="2">
    <source>
        <dbReference type="ARBA" id="ARBA00022490"/>
    </source>
</evidence>
<comment type="similarity">
    <text evidence="7">Belongs to the NusA family.</text>
</comment>
<keyword evidence="4 7" id="KW-0694">RNA-binding</keyword>
<evidence type="ECO:0000313" key="13">
    <source>
        <dbReference type="EMBL" id="NBA11573.1"/>
    </source>
</evidence>
<dbReference type="Pfam" id="PF26594">
    <property type="entry name" value="KH_NusA_2nd"/>
    <property type="match status" value="1"/>
</dbReference>
<dbReference type="Proteomes" id="UP000808038">
    <property type="component" value="Unassembled WGS sequence"/>
</dbReference>
<evidence type="ECO:0000313" key="10">
    <source>
        <dbReference type="EMBL" id="MBC6499077.1"/>
    </source>
</evidence>
<dbReference type="FunFam" id="3.30.300.20:FF:000002">
    <property type="entry name" value="Transcription termination/antitermination protein NusA"/>
    <property type="match status" value="1"/>
</dbReference>
<evidence type="ECO:0000256" key="8">
    <source>
        <dbReference type="SAM" id="MobiDB-lite"/>
    </source>
</evidence>
<feature type="domain" description="K Homology" evidence="9">
    <location>
        <begin position="230"/>
        <end position="293"/>
    </location>
</feature>
<sequence>MSKELVQALDALEQEKGIKAEVLVEAIEEALKKAYEKNYDESENVEVQFDQKKGNIKVYSVKTVVEEIDEPYEQITLEEALELNKAYEIGDEIRFEVTPADFGRLAAQTAKQIIMQKVREAERGVVYDKFIGYENEIITGEVERQDSRFLYIILPGNQEAAMKQGDQMPNETYRMGDKIKVLVSQVQNEQRGPQVFVSRTHADLVKRLFEAEVPEVFDGTVEIKSIAREAGDRSKIAVYSHNSNLDAVGTMVGQRGARVQAVVNELSGENMDIVEWTEDPAQFIKNALNPAEVVEVIFDPTNDRAVTVLVPDYQLSLAIGKRGQNARLAARLTGFKIDIKPESERDAVIADMANREEEAANAPVVEADVADDFEETDEA</sequence>
<dbReference type="CDD" id="cd02134">
    <property type="entry name" value="KH-II_NusA_rpt1"/>
    <property type="match status" value="1"/>
</dbReference>
<dbReference type="Pfam" id="PF13184">
    <property type="entry name" value="KH_NusA_1st"/>
    <property type="match status" value="1"/>
</dbReference>
<dbReference type="PANTHER" id="PTHR22648">
    <property type="entry name" value="TRANSCRIPTION TERMINATION FACTOR NUSA"/>
    <property type="match status" value="1"/>
</dbReference>
<keyword evidence="1 7" id="KW-0806">Transcription termination</keyword>
<evidence type="ECO:0000256" key="7">
    <source>
        <dbReference type="HAMAP-Rule" id="MF_00945"/>
    </source>
</evidence>
<dbReference type="GO" id="GO:0006353">
    <property type="term" value="P:DNA-templated transcription termination"/>
    <property type="evidence" value="ECO:0007669"/>
    <property type="project" value="UniProtKB-UniRule"/>
</dbReference>
<dbReference type="Proteomes" id="UP000297646">
    <property type="component" value="Unassembled WGS sequence"/>
</dbReference>
<evidence type="ECO:0000256" key="1">
    <source>
        <dbReference type="ARBA" id="ARBA00022472"/>
    </source>
</evidence>
<dbReference type="NCBIfam" id="TIGR01953">
    <property type="entry name" value="NusA"/>
    <property type="match status" value="1"/>
</dbReference>
<feature type="compositionally biased region" description="Acidic residues" evidence="8">
    <location>
        <begin position="368"/>
        <end position="379"/>
    </location>
</feature>
<dbReference type="PROSITE" id="PS50084">
    <property type="entry name" value="KH_TYPE_1"/>
    <property type="match status" value="1"/>
</dbReference>
<dbReference type="AlphaFoldDB" id="A0A0R2FDN9"/>
<feature type="domain" description="K Homology" evidence="9">
    <location>
        <begin position="302"/>
        <end position="360"/>
    </location>
</feature>
<dbReference type="SMART" id="SM00322">
    <property type="entry name" value="KH"/>
    <property type="match status" value="2"/>
</dbReference>
<comment type="caution">
    <text evidence="14">The sequence shown here is derived from an EMBL/GenBank/DDBJ whole genome shotgun (WGS) entry which is preliminary data.</text>
</comment>
<keyword evidence="5 7" id="KW-0805">Transcription regulation</keyword>
<dbReference type="GO" id="GO:0003700">
    <property type="term" value="F:DNA-binding transcription factor activity"/>
    <property type="evidence" value="ECO:0007669"/>
    <property type="project" value="InterPro"/>
</dbReference>
<dbReference type="PANTHER" id="PTHR22648:SF0">
    <property type="entry name" value="TRANSCRIPTION TERMINATION_ANTITERMINATION PROTEIN NUSA"/>
    <property type="match status" value="1"/>
</dbReference>
<evidence type="ECO:0000313" key="11">
    <source>
        <dbReference type="EMBL" id="MBJ7631866.1"/>
    </source>
</evidence>
<dbReference type="RefSeq" id="WP_003607922.1">
    <property type="nucleotide sequence ID" value="NZ_ALXH01000043.1"/>
</dbReference>
<dbReference type="EMBL" id="PVSN01000035">
    <property type="protein sequence ID" value="TGE72873.1"/>
    <property type="molecule type" value="Genomic_DNA"/>
</dbReference>
<name>A0A0R2FDN9_WEICO</name>
<protein>
    <recommendedName>
        <fullName evidence="7">Transcription termination/antitermination protein NusA</fullName>
    </recommendedName>
</protein>
<dbReference type="Proteomes" id="UP000728106">
    <property type="component" value="Unassembled WGS sequence"/>
</dbReference>
<evidence type="ECO:0000259" key="9">
    <source>
        <dbReference type="SMART" id="SM00322"/>
    </source>
</evidence>
<evidence type="ECO:0000313" key="16">
    <source>
        <dbReference type="Proteomes" id="UP000728106"/>
    </source>
</evidence>
<dbReference type="EMBL" id="JACSZT010000008">
    <property type="protein sequence ID" value="MBC6499077.1"/>
    <property type="molecule type" value="Genomic_DNA"/>
</dbReference>
<dbReference type="InterPro" id="IPR036555">
    <property type="entry name" value="NusA_N_sf"/>
</dbReference>
<keyword evidence="6 7" id="KW-0804">Transcription</keyword>
<dbReference type="InterPro" id="IPR025249">
    <property type="entry name" value="TF_NusA_KH_1st"/>
</dbReference>
<evidence type="ECO:0000256" key="5">
    <source>
        <dbReference type="ARBA" id="ARBA00023015"/>
    </source>
</evidence>
<dbReference type="CDD" id="cd04455">
    <property type="entry name" value="S1_NusA"/>
    <property type="match status" value="1"/>
</dbReference>
<dbReference type="Proteomes" id="UP000719917">
    <property type="component" value="Unassembled WGS sequence"/>
</dbReference>
<dbReference type="Proteomes" id="UP000650485">
    <property type="component" value="Unassembled WGS sequence"/>
</dbReference>
<evidence type="ECO:0000256" key="4">
    <source>
        <dbReference type="ARBA" id="ARBA00022884"/>
    </source>
</evidence>
<dbReference type="Pfam" id="PF08529">
    <property type="entry name" value="NusA_N"/>
    <property type="match status" value="1"/>
</dbReference>